<evidence type="ECO:0000256" key="8">
    <source>
        <dbReference type="SAM" id="MobiDB-lite"/>
    </source>
</evidence>
<keyword evidence="6" id="KW-0326">Glycosidase</keyword>
<evidence type="ECO:0000313" key="11">
    <source>
        <dbReference type="Proteomes" id="UP000681162"/>
    </source>
</evidence>
<evidence type="ECO:0000259" key="9">
    <source>
        <dbReference type="Pfam" id="PF01120"/>
    </source>
</evidence>
<organism evidence="10 11">
    <name type="scientific">Paenibacillus antibioticophila</name>
    <dbReference type="NCBI Taxonomy" id="1274374"/>
    <lineage>
        <taxon>Bacteria</taxon>
        <taxon>Bacillati</taxon>
        <taxon>Bacillota</taxon>
        <taxon>Bacilli</taxon>
        <taxon>Bacillales</taxon>
        <taxon>Paenibacillaceae</taxon>
        <taxon>Paenibacillus</taxon>
    </lineage>
</organism>
<dbReference type="InterPro" id="IPR017853">
    <property type="entry name" value="GH"/>
</dbReference>
<dbReference type="GO" id="GO:0006004">
    <property type="term" value="P:fucose metabolic process"/>
    <property type="evidence" value="ECO:0007669"/>
    <property type="project" value="InterPro"/>
</dbReference>
<dbReference type="AlphaFoldDB" id="A0A920CIN6"/>
<name>A0A920CIN6_9BACL</name>
<feature type="site" description="May be important for catalysis" evidence="7">
    <location>
        <position position="321"/>
    </location>
</feature>
<evidence type="ECO:0000256" key="1">
    <source>
        <dbReference type="ARBA" id="ARBA00004071"/>
    </source>
</evidence>
<keyword evidence="4" id="KW-0732">Signal</keyword>
<evidence type="ECO:0000256" key="7">
    <source>
        <dbReference type="PIRSR" id="PIRSR001092-1"/>
    </source>
</evidence>
<dbReference type="PRINTS" id="PR00741">
    <property type="entry name" value="GLHYDRLASE29"/>
</dbReference>
<protein>
    <recommendedName>
        <fullName evidence="3">alpha-L-fucosidase</fullName>
        <ecNumber evidence="3">3.2.1.51</ecNumber>
    </recommendedName>
</protein>
<dbReference type="GO" id="GO:0016139">
    <property type="term" value="P:glycoside catabolic process"/>
    <property type="evidence" value="ECO:0007669"/>
    <property type="project" value="TreeGrafter"/>
</dbReference>
<dbReference type="Gene3D" id="3.20.20.80">
    <property type="entry name" value="Glycosidases"/>
    <property type="match status" value="1"/>
</dbReference>
<reference evidence="10 11" key="1">
    <citation type="submission" date="2021-03" db="EMBL/GenBank/DDBJ databases">
        <title>Antimicrobial resistance genes in bacteria isolated from Japanese honey, and their potential for conferring macrolide and lincosamide resistance in the American foulbrood pathogen Paenibacillus larvae.</title>
        <authorList>
            <person name="Okamoto M."/>
            <person name="Kumagai M."/>
            <person name="Kanamori H."/>
            <person name="Takamatsu D."/>
        </authorList>
    </citation>
    <scope>NUCLEOTIDE SEQUENCE [LARGE SCALE GENOMIC DNA]</scope>
    <source>
        <strain evidence="10 11">J41TS12</strain>
    </source>
</reference>
<dbReference type="GO" id="GO:0005764">
    <property type="term" value="C:lysosome"/>
    <property type="evidence" value="ECO:0007669"/>
    <property type="project" value="TreeGrafter"/>
</dbReference>
<dbReference type="InterPro" id="IPR016286">
    <property type="entry name" value="FUC_metazoa-typ"/>
</dbReference>
<evidence type="ECO:0000256" key="5">
    <source>
        <dbReference type="ARBA" id="ARBA00022801"/>
    </source>
</evidence>
<dbReference type="PANTHER" id="PTHR10030">
    <property type="entry name" value="ALPHA-L-FUCOSIDASE"/>
    <property type="match status" value="1"/>
</dbReference>
<gene>
    <name evidence="10" type="ORF">J41TS12_28830</name>
</gene>
<dbReference type="InterPro" id="IPR000933">
    <property type="entry name" value="Glyco_hydro_29"/>
</dbReference>
<dbReference type="Pfam" id="PF01120">
    <property type="entry name" value="Alpha_L_fucos"/>
    <property type="match status" value="1"/>
</dbReference>
<dbReference type="SUPFAM" id="SSF51445">
    <property type="entry name" value="(Trans)glycosidases"/>
    <property type="match status" value="1"/>
</dbReference>
<dbReference type="EMBL" id="BORR01000009">
    <property type="protein sequence ID" value="GIO38022.1"/>
    <property type="molecule type" value="Genomic_DNA"/>
</dbReference>
<comment type="caution">
    <text evidence="10">The sequence shown here is derived from an EMBL/GenBank/DDBJ whole genome shotgun (WGS) entry which is preliminary data.</text>
</comment>
<proteinExistence type="inferred from homology"/>
<sequence length="485" mass="54592">MANDELGRQLPLGGTDTVEGEGLTAAEEATEARIEQGVHNYSAAEDYVWPTDPEVRKKLEWFQDQKLALMMHWGPYAQLGVVESWALSDADADWSRTGIDWGVNAQEFKQQYFGLNKTFNPVRFQPEQWAELAAEAGIRYLVFTTKHHDGFCMWDSAYSDYKITAEDCPYHTNRYADICGHLFEAFRKKGIGIAAYFSKADWHNEHYWSSNYQRGDYMWRGPAYVPEEHPEEWEKFVQFTHNQIKELASQYGKLDIMWFDAGWVCEESGQDIRLGEVIDQVRTWQPGMLCADRTVGGPYENYITPEQCVPEEPLGVPWESCITLGTSFSFAYEDTYKSPREVVCLLVDIVAKGGNLAINVGPQPDGRLPRGAVTALRGLGEWLAVYGEAIYGTRVCAPYKAGNLAFTRKGEKAVYVLELFDRETDHVPAVVTIPYPGAVRRITLLDTGEELAFAVDEAGITVNVPGVQQGSAPAPIARVYKLETE</sequence>
<dbReference type="GO" id="GO:0004560">
    <property type="term" value="F:alpha-L-fucosidase activity"/>
    <property type="evidence" value="ECO:0007669"/>
    <property type="project" value="InterPro"/>
</dbReference>
<accession>A0A920CIN6</accession>
<feature type="region of interest" description="Disordered" evidence="8">
    <location>
        <begin position="1"/>
        <end position="21"/>
    </location>
</feature>
<dbReference type="PIRSF" id="PIRSF001092">
    <property type="entry name" value="Alpha-L-fucosidase"/>
    <property type="match status" value="1"/>
</dbReference>
<dbReference type="RefSeq" id="WP_212940226.1">
    <property type="nucleotide sequence ID" value="NZ_BORR01000009.1"/>
</dbReference>
<evidence type="ECO:0000256" key="4">
    <source>
        <dbReference type="ARBA" id="ARBA00022729"/>
    </source>
</evidence>
<feature type="domain" description="Glycoside hydrolase family 29 N-terminal" evidence="9">
    <location>
        <begin position="41"/>
        <end position="388"/>
    </location>
</feature>
<comment type="similarity">
    <text evidence="2">Belongs to the glycosyl hydrolase 29 family.</text>
</comment>
<dbReference type="Proteomes" id="UP000681162">
    <property type="component" value="Unassembled WGS sequence"/>
</dbReference>
<dbReference type="SMART" id="SM00812">
    <property type="entry name" value="Alpha_L_fucos"/>
    <property type="match status" value="1"/>
</dbReference>
<dbReference type="EC" id="3.2.1.51" evidence="3"/>
<keyword evidence="5" id="KW-0378">Hydrolase</keyword>
<dbReference type="PANTHER" id="PTHR10030:SF37">
    <property type="entry name" value="ALPHA-L-FUCOSIDASE-RELATED"/>
    <property type="match status" value="1"/>
</dbReference>
<comment type="function">
    <text evidence="1">Alpha-L-fucosidase is responsible for hydrolyzing the alpha-1,6-linked fucose joined to the reducing-end N-acetylglucosamine of the carbohydrate moieties of glycoproteins.</text>
</comment>
<keyword evidence="11" id="KW-1185">Reference proteome</keyword>
<evidence type="ECO:0000256" key="2">
    <source>
        <dbReference type="ARBA" id="ARBA00007951"/>
    </source>
</evidence>
<evidence type="ECO:0000256" key="3">
    <source>
        <dbReference type="ARBA" id="ARBA00012662"/>
    </source>
</evidence>
<evidence type="ECO:0000256" key="6">
    <source>
        <dbReference type="ARBA" id="ARBA00023295"/>
    </source>
</evidence>
<evidence type="ECO:0000313" key="10">
    <source>
        <dbReference type="EMBL" id="GIO38022.1"/>
    </source>
</evidence>
<dbReference type="InterPro" id="IPR057739">
    <property type="entry name" value="Glyco_hydro_29_N"/>
</dbReference>